<accession>A0A7S2TGY2</accession>
<sequence length="108" mass="12409">MWFYQMSEAARSQIWFHALRTNVLRGIMIKNVRYVDAGPSGSKKISALKEKFGFKTVKEWREKCSYTGPFLAKMPPKLNFSGESKSWLSNFGFTPCKASCSCREKPLQ</sequence>
<dbReference type="EMBL" id="HBHP01004205">
    <property type="protein sequence ID" value="CAD9749265.1"/>
    <property type="molecule type" value="Transcribed_RNA"/>
</dbReference>
<proteinExistence type="predicted"/>
<dbReference type="AlphaFoldDB" id="A0A7S2TGY2"/>
<protein>
    <submittedName>
        <fullName evidence="1">Uncharacterized protein</fullName>
    </submittedName>
</protein>
<evidence type="ECO:0000313" key="1">
    <source>
        <dbReference type="EMBL" id="CAD9749265.1"/>
    </source>
</evidence>
<organism evidence="1">
    <name type="scientific">Lotharella oceanica</name>
    <dbReference type="NCBI Taxonomy" id="641309"/>
    <lineage>
        <taxon>Eukaryota</taxon>
        <taxon>Sar</taxon>
        <taxon>Rhizaria</taxon>
        <taxon>Cercozoa</taxon>
        <taxon>Chlorarachniophyceae</taxon>
        <taxon>Lotharella</taxon>
    </lineage>
</organism>
<reference evidence="1" key="1">
    <citation type="submission" date="2021-01" db="EMBL/GenBank/DDBJ databases">
        <authorList>
            <person name="Corre E."/>
            <person name="Pelletier E."/>
            <person name="Niang G."/>
            <person name="Scheremetjew M."/>
            <person name="Finn R."/>
            <person name="Kale V."/>
            <person name="Holt S."/>
            <person name="Cochrane G."/>
            <person name="Meng A."/>
            <person name="Brown T."/>
            <person name="Cohen L."/>
        </authorList>
    </citation>
    <scope>NUCLEOTIDE SEQUENCE</scope>
    <source>
        <strain evidence="1">CCMP622</strain>
    </source>
</reference>
<name>A0A7S2TGY2_9EUKA</name>
<gene>
    <name evidence="1" type="ORF">LSP00402_LOCUS2635</name>
</gene>